<dbReference type="NCBIfam" id="TIGR03438">
    <property type="entry name" value="egtD_ergothio"/>
    <property type="match status" value="1"/>
</dbReference>
<evidence type="ECO:0000313" key="4">
    <source>
        <dbReference type="EMBL" id="QTR45452.1"/>
    </source>
</evidence>
<dbReference type="EC" id="2.1.1.44" evidence="4"/>
<dbReference type="PANTHER" id="PTHR43397:SF1">
    <property type="entry name" value="ERGOTHIONEINE BIOSYNTHESIS PROTEIN 1"/>
    <property type="match status" value="1"/>
</dbReference>
<dbReference type="SUPFAM" id="SSF53335">
    <property type="entry name" value="S-adenosyl-L-methionine-dependent methyltransferases"/>
    <property type="match status" value="1"/>
</dbReference>
<dbReference type="PANTHER" id="PTHR43397">
    <property type="entry name" value="ERGOTHIONEINE BIOSYNTHESIS PROTEIN 1"/>
    <property type="match status" value="1"/>
</dbReference>
<evidence type="ECO:0000256" key="2">
    <source>
        <dbReference type="ARBA" id="ARBA00022679"/>
    </source>
</evidence>
<dbReference type="InterPro" id="IPR017804">
    <property type="entry name" value="MeTrfase_EgtD-like"/>
</dbReference>
<dbReference type="InterPro" id="IPR035094">
    <property type="entry name" value="EgtD"/>
</dbReference>
<dbReference type="GO" id="GO:0032259">
    <property type="term" value="P:methylation"/>
    <property type="evidence" value="ECO:0007669"/>
    <property type="project" value="UniProtKB-KW"/>
</dbReference>
<keyword evidence="5" id="KW-1185">Reference proteome</keyword>
<dbReference type="InterPro" id="IPR051128">
    <property type="entry name" value="EgtD_Methyltrsf_superfamily"/>
</dbReference>
<keyword evidence="2 4" id="KW-0808">Transferase</keyword>
<dbReference type="Gene3D" id="3.40.50.150">
    <property type="entry name" value="Vaccinia Virus protein VP39"/>
    <property type="match status" value="1"/>
</dbReference>
<evidence type="ECO:0000256" key="1">
    <source>
        <dbReference type="ARBA" id="ARBA00022603"/>
    </source>
</evidence>
<evidence type="ECO:0000259" key="3">
    <source>
        <dbReference type="Pfam" id="PF10017"/>
    </source>
</evidence>
<dbReference type="GO" id="GO:0052706">
    <property type="term" value="F:L-histidine N(alpha)-methyltransferase activity"/>
    <property type="evidence" value="ECO:0007669"/>
    <property type="project" value="UniProtKB-EC"/>
</dbReference>
<sequence>MNFQFHDYQPVFEDLHTSVVKGLQQSPKQLHPKFFYDEEGSQIFDQICEQPEYYVPTVEHSICETYAADMIACLGDDCHIIEPGAGSSKKVRFLLNRMQPAMYVPMDISAEHLRASAQKLANDYPRLPIHAVCVDHTKPYKLPAEIPANKRVFFYPGSSLGNFDPDDAIRFLHDIREKAGADGSLLIGIDTKKSVDVLNSAYNDAAGVTAAFNLNLLKRIQNELDSEVDVDGFHHHAFYNERQGRIEMHLYSNKEQTLRVSGSTFRLREGESIHTENSYKYTVDEFKALAWEAGWQSERVWQDERKYFSVHFLRSR</sequence>
<dbReference type="InterPro" id="IPR029063">
    <property type="entry name" value="SAM-dependent_MTases_sf"/>
</dbReference>
<gene>
    <name evidence="4" type="primary">egtD</name>
    <name evidence="4" type="ORF">J9253_15790</name>
</gene>
<evidence type="ECO:0000313" key="5">
    <source>
        <dbReference type="Proteomes" id="UP000672039"/>
    </source>
</evidence>
<dbReference type="RefSeq" id="WP_210221863.1">
    <property type="nucleotide sequence ID" value="NZ_CP072801.1"/>
</dbReference>
<dbReference type="EMBL" id="CP072801">
    <property type="protein sequence ID" value="QTR45452.1"/>
    <property type="molecule type" value="Genomic_DNA"/>
</dbReference>
<name>A0ABX7WR41_9GAMM</name>
<reference evidence="4 5" key="1">
    <citation type="submission" date="2021-04" db="EMBL/GenBank/DDBJ databases">
        <title>Genomics, taxonomy and metabolism of representatives of sulfur bacteria of the genus Thiothrix: Thiothrix fructosivorans QT, Thiothrix unzii A1T and three new species, Thiothrix subterranea sp. nov., Thiothrix litoralis sp. nov. and 'Candidatus Thiothrix anitrata' sp. nov.</title>
        <authorList>
            <person name="Ravin N.V."/>
            <person name="Smolyakov D."/>
            <person name="Rudenko T.S."/>
            <person name="Mardanov A.V."/>
            <person name="Beletsky A.V."/>
            <person name="Markov N.D."/>
            <person name="Fomenkov A.I."/>
            <person name="Roberts R.J."/>
            <person name="Karnachuk O.V."/>
            <person name="Novikov A."/>
            <person name="Grabovich M.Y."/>
        </authorList>
    </citation>
    <scope>NUCLEOTIDE SEQUENCE [LARGE SCALE GENOMIC DNA]</scope>
    <source>
        <strain evidence="4 5">AS</strain>
    </source>
</reference>
<accession>A0ABX7WR41</accession>
<dbReference type="Pfam" id="PF10017">
    <property type="entry name" value="Methyltransf_33"/>
    <property type="match status" value="1"/>
</dbReference>
<organism evidence="4 5">
    <name type="scientific">Thiothrix litoralis</name>
    <dbReference type="NCBI Taxonomy" id="2891210"/>
    <lineage>
        <taxon>Bacteria</taxon>
        <taxon>Pseudomonadati</taxon>
        <taxon>Pseudomonadota</taxon>
        <taxon>Gammaproteobacteria</taxon>
        <taxon>Thiotrichales</taxon>
        <taxon>Thiotrichaceae</taxon>
        <taxon>Thiothrix</taxon>
    </lineage>
</organism>
<proteinExistence type="predicted"/>
<keyword evidence="1 4" id="KW-0489">Methyltransferase</keyword>
<protein>
    <submittedName>
        <fullName evidence="4">L-histidine N(Alpha)-methyltransferase</fullName>
        <ecNumber evidence="4">2.1.1.44</ecNumber>
    </submittedName>
</protein>
<feature type="domain" description="Histidine-specific methyltransferase SAM-dependent" evidence="3">
    <location>
        <begin position="16"/>
        <end position="314"/>
    </location>
</feature>
<dbReference type="PIRSF" id="PIRSF018005">
    <property type="entry name" value="UCP018005"/>
    <property type="match status" value="1"/>
</dbReference>
<dbReference type="Proteomes" id="UP000672039">
    <property type="component" value="Chromosome"/>
</dbReference>
<dbReference type="InterPro" id="IPR019257">
    <property type="entry name" value="MeTrfase_dom"/>
</dbReference>